<evidence type="ECO:0000256" key="2">
    <source>
        <dbReference type="ARBA" id="ARBA00023134"/>
    </source>
</evidence>
<dbReference type="GO" id="GO:0008017">
    <property type="term" value="F:microtubule binding"/>
    <property type="evidence" value="ECO:0007669"/>
    <property type="project" value="TreeGrafter"/>
</dbReference>
<gene>
    <name evidence="4" type="ORF">SAPIO_CDS9295</name>
</gene>
<dbReference type="GO" id="GO:0006897">
    <property type="term" value="P:endocytosis"/>
    <property type="evidence" value="ECO:0007669"/>
    <property type="project" value="TreeGrafter"/>
</dbReference>
<dbReference type="GO" id="GO:0048312">
    <property type="term" value="P:intracellular distribution of mitochondria"/>
    <property type="evidence" value="ECO:0007669"/>
    <property type="project" value="TreeGrafter"/>
</dbReference>
<sequence length="459" mass="52342">MELALRTDQETRIEVSIIPEDVKKKKLPTRSNKDETPQAIEEAKKEIGINENTREIYNHVLRIEIFAPNVPNLTLVDLPGLYTGESLRQSREGGRVAFQLAERYMSQKRSIILAVVSANTNVEMDGAIVLAKKNVDPSLSRVLGVVTQADRIENDHTATQLYLQLAKGEDKMLILKLGWHVLRNLSEEEARLGCSDDDRDRKESEFLSNSAWREYSAEHKGIDNFRKKLNRLLLEHISLSIPGVISDIEEAIANRTAALEQLGPSPVDVLDTRDYLHDVTSFERTPEQAPTSNGYYYSPAGDINSDLIEKFYIHLKDPEEITEPLLKQHWASKVVENRGQEFPGETNPFAILGRFSEQSTAWKGLATDHLHLLVHVATIFTEQLLRHILGSDPATFDRIMANYVTLFFAQKEQVLRRKLEEILPSSSEYEIAMEDEIEHDTNTRYRTRLNNQISKLEVE</sequence>
<dbReference type="SUPFAM" id="SSF52540">
    <property type="entry name" value="P-loop containing nucleoside triphosphate hydrolases"/>
    <property type="match status" value="1"/>
</dbReference>
<dbReference type="SMART" id="SM00053">
    <property type="entry name" value="DYNc"/>
    <property type="match status" value="1"/>
</dbReference>
<dbReference type="HOGENOM" id="CLU_008964_7_2_1"/>
<dbReference type="PANTHER" id="PTHR11566:SF149">
    <property type="entry name" value="GTPASE, PUTATIVE (AFU_ORTHOLOGUE AFUA_6G11890)-RELATED"/>
    <property type="match status" value="1"/>
</dbReference>
<dbReference type="Gene3D" id="3.40.50.300">
    <property type="entry name" value="P-loop containing nucleotide triphosphate hydrolases"/>
    <property type="match status" value="1"/>
</dbReference>
<organism evidence="4 5">
    <name type="scientific">Pseudallescheria apiosperma</name>
    <name type="common">Scedosporium apiospermum</name>
    <dbReference type="NCBI Taxonomy" id="563466"/>
    <lineage>
        <taxon>Eukaryota</taxon>
        <taxon>Fungi</taxon>
        <taxon>Dikarya</taxon>
        <taxon>Ascomycota</taxon>
        <taxon>Pezizomycotina</taxon>
        <taxon>Sordariomycetes</taxon>
        <taxon>Hypocreomycetidae</taxon>
        <taxon>Microascales</taxon>
        <taxon>Microascaceae</taxon>
        <taxon>Scedosporium</taxon>
    </lineage>
</organism>
<dbReference type="GO" id="GO:0005874">
    <property type="term" value="C:microtubule"/>
    <property type="evidence" value="ECO:0007669"/>
    <property type="project" value="TreeGrafter"/>
</dbReference>
<dbReference type="GO" id="GO:0003924">
    <property type="term" value="F:GTPase activity"/>
    <property type="evidence" value="ECO:0007669"/>
    <property type="project" value="InterPro"/>
</dbReference>
<accession>A0A084FYS1</accession>
<dbReference type="InterPro" id="IPR045063">
    <property type="entry name" value="Dynamin_N"/>
</dbReference>
<dbReference type="GO" id="GO:0005739">
    <property type="term" value="C:mitochondrion"/>
    <property type="evidence" value="ECO:0007669"/>
    <property type="project" value="TreeGrafter"/>
</dbReference>
<dbReference type="PRINTS" id="PR00195">
    <property type="entry name" value="DYNAMIN"/>
</dbReference>
<dbReference type="GO" id="GO:0005525">
    <property type="term" value="F:GTP binding"/>
    <property type="evidence" value="ECO:0007669"/>
    <property type="project" value="InterPro"/>
</dbReference>
<dbReference type="GO" id="GO:0016020">
    <property type="term" value="C:membrane"/>
    <property type="evidence" value="ECO:0007669"/>
    <property type="project" value="TreeGrafter"/>
</dbReference>
<dbReference type="KEGG" id="sapo:SAPIO_CDS9295"/>
<keyword evidence="5" id="KW-1185">Reference proteome</keyword>
<keyword evidence="2" id="KW-0342">GTP-binding</keyword>
<reference evidence="4 5" key="1">
    <citation type="journal article" date="2014" name="Genome Announc.">
        <title>Draft genome sequence of the pathogenic fungus Scedosporium apiospermum.</title>
        <authorList>
            <person name="Vandeputte P."/>
            <person name="Ghamrawi S."/>
            <person name="Rechenmann M."/>
            <person name="Iltis A."/>
            <person name="Giraud S."/>
            <person name="Fleury M."/>
            <person name="Thornton C."/>
            <person name="Delhaes L."/>
            <person name="Meyer W."/>
            <person name="Papon N."/>
            <person name="Bouchara J.P."/>
        </authorList>
    </citation>
    <scope>NUCLEOTIDE SEQUENCE [LARGE SCALE GENOMIC DNA]</scope>
    <source>
        <strain evidence="4 5">IHEM 14462</strain>
    </source>
</reference>
<dbReference type="InterPro" id="IPR022812">
    <property type="entry name" value="Dynamin"/>
</dbReference>
<dbReference type="PANTHER" id="PTHR11566">
    <property type="entry name" value="DYNAMIN"/>
    <property type="match status" value="1"/>
</dbReference>
<dbReference type="InterPro" id="IPR001401">
    <property type="entry name" value="Dynamin_GTPase"/>
</dbReference>
<evidence type="ECO:0000313" key="5">
    <source>
        <dbReference type="Proteomes" id="UP000028545"/>
    </source>
</evidence>
<name>A0A084FYS1_PSEDA</name>
<dbReference type="Proteomes" id="UP000028545">
    <property type="component" value="Unassembled WGS sequence"/>
</dbReference>
<dbReference type="GO" id="GO:0016559">
    <property type="term" value="P:peroxisome fission"/>
    <property type="evidence" value="ECO:0007669"/>
    <property type="project" value="TreeGrafter"/>
</dbReference>
<dbReference type="GeneID" id="27728367"/>
<evidence type="ECO:0000313" key="4">
    <source>
        <dbReference type="EMBL" id="KEZ40233.1"/>
    </source>
</evidence>
<dbReference type="EMBL" id="JOWA01000132">
    <property type="protein sequence ID" value="KEZ40233.1"/>
    <property type="molecule type" value="Genomic_DNA"/>
</dbReference>
<dbReference type="Pfam" id="PF01031">
    <property type="entry name" value="Dynamin_M"/>
    <property type="match status" value="1"/>
</dbReference>
<dbReference type="AlphaFoldDB" id="A0A084FYS1"/>
<dbReference type="RefSeq" id="XP_016640032.1">
    <property type="nucleotide sequence ID" value="XM_016790729.1"/>
</dbReference>
<feature type="domain" description="Dynamin GTPase" evidence="3">
    <location>
        <begin position="2"/>
        <end position="191"/>
    </location>
</feature>
<protein>
    <recommendedName>
        <fullName evidence="3">Dynamin GTPase domain-containing protein</fullName>
    </recommendedName>
</protein>
<proteinExistence type="predicted"/>
<dbReference type="InterPro" id="IPR027417">
    <property type="entry name" value="P-loop_NTPase"/>
</dbReference>
<dbReference type="InterPro" id="IPR000375">
    <property type="entry name" value="Dynamin_stalk"/>
</dbReference>
<evidence type="ECO:0000259" key="3">
    <source>
        <dbReference type="SMART" id="SM00053"/>
    </source>
</evidence>
<dbReference type="OrthoDB" id="415706at2759"/>
<dbReference type="Pfam" id="PF00350">
    <property type="entry name" value="Dynamin_N"/>
    <property type="match status" value="1"/>
</dbReference>
<keyword evidence="1" id="KW-0547">Nucleotide-binding</keyword>
<comment type="caution">
    <text evidence="4">The sequence shown here is derived from an EMBL/GenBank/DDBJ whole genome shotgun (WGS) entry which is preliminary data.</text>
</comment>
<evidence type="ECO:0000256" key="1">
    <source>
        <dbReference type="ARBA" id="ARBA00022741"/>
    </source>
</evidence>
<dbReference type="VEuPathDB" id="FungiDB:SAPIO_CDS9295"/>
<dbReference type="GO" id="GO:0000266">
    <property type="term" value="P:mitochondrial fission"/>
    <property type="evidence" value="ECO:0007669"/>
    <property type="project" value="TreeGrafter"/>
</dbReference>
<dbReference type="OMA" id="GINENTR"/>